<reference key="2">
    <citation type="submission" date="2011-10" db="EMBL/GenBank/DDBJ databases">
        <title>The genome and transcriptome sequence of Clonorchis sinensis provide insights into the carcinogenic liver fluke.</title>
        <authorList>
            <person name="Wang X."/>
            <person name="Huang Y."/>
            <person name="Chen W."/>
            <person name="Liu H."/>
            <person name="Guo L."/>
            <person name="Chen Y."/>
            <person name="Luo F."/>
            <person name="Zhou W."/>
            <person name="Sun J."/>
            <person name="Mao Q."/>
            <person name="Liang P."/>
            <person name="Zhou C."/>
            <person name="Tian Y."/>
            <person name="Men J."/>
            <person name="Lv X."/>
            <person name="Huang L."/>
            <person name="Zhou J."/>
            <person name="Hu Y."/>
            <person name="Li R."/>
            <person name="Zhang F."/>
            <person name="Lei H."/>
            <person name="Li X."/>
            <person name="Hu X."/>
            <person name="Liang C."/>
            <person name="Xu J."/>
            <person name="Wu Z."/>
            <person name="Yu X."/>
        </authorList>
    </citation>
    <scope>NUCLEOTIDE SEQUENCE</scope>
    <source>
        <strain>Henan</strain>
    </source>
</reference>
<gene>
    <name evidence="2" type="ORF">CLF_100565</name>
</gene>
<proteinExistence type="predicted"/>
<feature type="non-terminal residue" evidence="2">
    <location>
        <position position="1"/>
    </location>
</feature>
<keyword evidence="1" id="KW-0812">Transmembrane</keyword>
<protein>
    <submittedName>
        <fullName evidence="2">Uncharacterized protein</fullName>
    </submittedName>
</protein>
<name>G7Y3R1_CLOSI</name>
<keyword evidence="3" id="KW-1185">Reference proteome</keyword>
<organism evidence="2 3">
    <name type="scientific">Clonorchis sinensis</name>
    <name type="common">Chinese liver fluke</name>
    <dbReference type="NCBI Taxonomy" id="79923"/>
    <lineage>
        <taxon>Eukaryota</taxon>
        <taxon>Metazoa</taxon>
        <taxon>Spiralia</taxon>
        <taxon>Lophotrochozoa</taxon>
        <taxon>Platyhelminthes</taxon>
        <taxon>Trematoda</taxon>
        <taxon>Digenea</taxon>
        <taxon>Opisthorchiida</taxon>
        <taxon>Opisthorchiata</taxon>
        <taxon>Opisthorchiidae</taxon>
        <taxon>Clonorchis</taxon>
    </lineage>
</organism>
<dbReference type="EMBL" id="DF142846">
    <property type="protein sequence ID" value="GAA47597.1"/>
    <property type="molecule type" value="Genomic_DNA"/>
</dbReference>
<evidence type="ECO:0000256" key="1">
    <source>
        <dbReference type="SAM" id="Phobius"/>
    </source>
</evidence>
<evidence type="ECO:0000313" key="2">
    <source>
        <dbReference type="EMBL" id="GAA47597.1"/>
    </source>
</evidence>
<dbReference type="AlphaFoldDB" id="G7Y3R1"/>
<keyword evidence="1" id="KW-0472">Membrane</keyword>
<evidence type="ECO:0000313" key="3">
    <source>
        <dbReference type="Proteomes" id="UP000008909"/>
    </source>
</evidence>
<dbReference type="Proteomes" id="UP000008909">
    <property type="component" value="Unassembled WGS sequence"/>
</dbReference>
<keyword evidence="1" id="KW-1133">Transmembrane helix</keyword>
<accession>G7Y3R1</accession>
<feature type="transmembrane region" description="Helical" evidence="1">
    <location>
        <begin position="33"/>
        <end position="54"/>
    </location>
</feature>
<sequence>GYVTEEKTPAIFFRFISRHTFHGALFDPNGPGFFPYIPGVLHSLLVFVMNQIVFHSIAKVLTEYENHQYCAQRWEFHLIPATGPRKLSLSGTIKNQIGVTILNVEGRLSRWAEHFEQQFWWPPAATQLDPTTEAELCTLNLEHLKAFVVYNCICSLNCHRAPSPDDLSLAFFKDVGEVLSQRLSDLVAWI</sequence>
<reference evidence="2" key="1">
    <citation type="journal article" date="2011" name="Genome Biol.">
        <title>The draft genome of the carcinogenic human liver fluke Clonorchis sinensis.</title>
        <authorList>
            <person name="Wang X."/>
            <person name="Chen W."/>
            <person name="Huang Y."/>
            <person name="Sun J."/>
            <person name="Men J."/>
            <person name="Liu H."/>
            <person name="Luo F."/>
            <person name="Guo L."/>
            <person name="Lv X."/>
            <person name="Deng C."/>
            <person name="Zhou C."/>
            <person name="Fan Y."/>
            <person name="Li X."/>
            <person name="Huang L."/>
            <person name="Hu Y."/>
            <person name="Liang C."/>
            <person name="Hu X."/>
            <person name="Xu J."/>
            <person name="Yu X."/>
        </authorList>
    </citation>
    <scope>NUCLEOTIDE SEQUENCE [LARGE SCALE GENOMIC DNA]</scope>
    <source>
        <strain evidence="2">Henan</strain>
    </source>
</reference>